<reference evidence="8 9" key="1">
    <citation type="submission" date="2023-07" db="EMBL/GenBank/DDBJ databases">
        <title>Sequencing the genomes of 1000 actinobacteria strains.</title>
        <authorList>
            <person name="Klenk H.-P."/>
        </authorList>
    </citation>
    <scope>NUCLEOTIDE SEQUENCE [LARGE SCALE GENOMIC DNA]</scope>
    <source>
        <strain evidence="8 9">DSM 46740</strain>
    </source>
</reference>
<keyword evidence="9" id="KW-1185">Reference proteome</keyword>
<comment type="caution">
    <text evidence="8">The sequence shown here is derived from an EMBL/GenBank/DDBJ whole genome shotgun (WGS) entry which is preliminary data.</text>
</comment>
<dbReference type="InterPro" id="IPR001207">
    <property type="entry name" value="Transposase_mutator"/>
</dbReference>
<comment type="function">
    <text evidence="1 6">Required for the transposition of the insertion element.</text>
</comment>
<comment type="similarity">
    <text evidence="2 6">Belongs to the transposase mutator family.</text>
</comment>
<gene>
    <name evidence="8" type="ORF">J2853_002901</name>
</gene>
<evidence type="ECO:0000256" key="7">
    <source>
        <dbReference type="SAM" id="MobiDB-lite"/>
    </source>
</evidence>
<dbReference type="Proteomes" id="UP001225356">
    <property type="component" value="Unassembled WGS sequence"/>
</dbReference>
<keyword evidence="4 6" id="KW-0238">DNA-binding</keyword>
<evidence type="ECO:0000256" key="6">
    <source>
        <dbReference type="RuleBase" id="RU365089"/>
    </source>
</evidence>
<dbReference type="EMBL" id="JAUSQU010000001">
    <property type="protein sequence ID" value="MDP9843690.1"/>
    <property type="molecule type" value="Genomic_DNA"/>
</dbReference>
<evidence type="ECO:0000256" key="3">
    <source>
        <dbReference type="ARBA" id="ARBA00022578"/>
    </source>
</evidence>
<keyword evidence="3 6" id="KW-0815">Transposition</keyword>
<evidence type="ECO:0000256" key="5">
    <source>
        <dbReference type="ARBA" id="ARBA00023172"/>
    </source>
</evidence>
<evidence type="ECO:0000256" key="1">
    <source>
        <dbReference type="ARBA" id="ARBA00002190"/>
    </source>
</evidence>
<protein>
    <recommendedName>
        <fullName evidence="6">Mutator family transposase</fullName>
    </recommendedName>
</protein>
<evidence type="ECO:0000313" key="9">
    <source>
        <dbReference type="Proteomes" id="UP001225356"/>
    </source>
</evidence>
<accession>A0ABT9QAA3</accession>
<dbReference type="Pfam" id="PF00872">
    <property type="entry name" value="Transposase_mut"/>
    <property type="match status" value="1"/>
</dbReference>
<name>A0ABT9QAA3_9ACTN</name>
<keyword evidence="6" id="KW-0814">Transposable element</keyword>
<evidence type="ECO:0000256" key="4">
    <source>
        <dbReference type="ARBA" id="ARBA00023125"/>
    </source>
</evidence>
<feature type="region of interest" description="Disordered" evidence="7">
    <location>
        <begin position="1"/>
        <end position="36"/>
    </location>
</feature>
<evidence type="ECO:0000313" key="8">
    <source>
        <dbReference type="EMBL" id="MDP9843690.1"/>
    </source>
</evidence>
<evidence type="ECO:0000256" key="2">
    <source>
        <dbReference type="ARBA" id="ARBA00010961"/>
    </source>
</evidence>
<dbReference type="PANTHER" id="PTHR33217">
    <property type="entry name" value="TRANSPOSASE FOR INSERTION SEQUENCE ELEMENT IS1081"/>
    <property type="match status" value="1"/>
</dbReference>
<dbReference type="PANTHER" id="PTHR33217:SF9">
    <property type="entry name" value="MUTATOR FAMILY TRANSPOSASE"/>
    <property type="match status" value="1"/>
</dbReference>
<organism evidence="8 9">
    <name type="scientific">Streptosporangium lutulentum</name>
    <dbReference type="NCBI Taxonomy" id="1461250"/>
    <lineage>
        <taxon>Bacteria</taxon>
        <taxon>Bacillati</taxon>
        <taxon>Actinomycetota</taxon>
        <taxon>Actinomycetes</taxon>
        <taxon>Streptosporangiales</taxon>
        <taxon>Streptosporangiaceae</taxon>
        <taxon>Streptosporangium</taxon>
    </lineage>
</organism>
<sequence length="207" mass="22503">MTDAPTSVGKAHPLLTVVPDSNGGDRRPADSSSSSLIDEIVREGARRMPAEALKAEVDAYLAQFADERDEHGRRPVVRNGSHQPREILTAVGAIDVTAPRVNDKRIGPDTGERQRFSSAILPPWARKTPQITEVLPLLYRYGLSVPAFLCGCVLGDGGFLSYVAFSSSSLNALLLGSGLEGVLTRKRILRNGVQQLPVNSVHHRRCW</sequence>
<keyword evidence="5 6" id="KW-0233">DNA recombination</keyword>
<proteinExistence type="inferred from homology"/>